<accession>A0A918GU28</accession>
<gene>
    <name evidence="1" type="ORF">GCM10010238_58660</name>
</gene>
<dbReference type="Proteomes" id="UP000653493">
    <property type="component" value="Unassembled WGS sequence"/>
</dbReference>
<evidence type="ECO:0000313" key="1">
    <source>
        <dbReference type="EMBL" id="GGS61928.1"/>
    </source>
</evidence>
<proteinExistence type="predicted"/>
<comment type="caution">
    <text evidence="1">The sequence shown here is derived from an EMBL/GenBank/DDBJ whole genome shotgun (WGS) entry which is preliminary data.</text>
</comment>
<reference evidence="1" key="2">
    <citation type="submission" date="2020-09" db="EMBL/GenBank/DDBJ databases">
        <authorList>
            <person name="Sun Q."/>
            <person name="Ohkuma M."/>
        </authorList>
    </citation>
    <scope>NUCLEOTIDE SEQUENCE</scope>
    <source>
        <strain evidence="1">JCM 4234</strain>
    </source>
</reference>
<evidence type="ECO:0000313" key="2">
    <source>
        <dbReference type="Proteomes" id="UP000653493"/>
    </source>
</evidence>
<dbReference type="EMBL" id="BMSL01000026">
    <property type="protein sequence ID" value="GGS61928.1"/>
    <property type="molecule type" value="Genomic_DNA"/>
</dbReference>
<protein>
    <submittedName>
        <fullName evidence="1">Uncharacterized protein</fullName>
    </submittedName>
</protein>
<keyword evidence="2" id="KW-1185">Reference proteome</keyword>
<organism evidence="1 2">
    <name type="scientific">Streptomyces griseoviridis</name>
    <dbReference type="NCBI Taxonomy" id="45398"/>
    <lineage>
        <taxon>Bacteria</taxon>
        <taxon>Bacillati</taxon>
        <taxon>Actinomycetota</taxon>
        <taxon>Actinomycetes</taxon>
        <taxon>Kitasatosporales</taxon>
        <taxon>Streptomycetaceae</taxon>
        <taxon>Streptomyces</taxon>
    </lineage>
</organism>
<dbReference type="AlphaFoldDB" id="A0A918GU28"/>
<name>A0A918GU28_STRGD</name>
<reference evidence="1" key="1">
    <citation type="journal article" date="2014" name="Int. J. Syst. Evol. Microbiol.">
        <title>Complete genome sequence of Corynebacterium casei LMG S-19264T (=DSM 44701T), isolated from a smear-ripened cheese.</title>
        <authorList>
            <consortium name="US DOE Joint Genome Institute (JGI-PGF)"/>
            <person name="Walter F."/>
            <person name="Albersmeier A."/>
            <person name="Kalinowski J."/>
            <person name="Ruckert C."/>
        </authorList>
    </citation>
    <scope>NUCLEOTIDE SEQUENCE</scope>
    <source>
        <strain evidence="1">JCM 4234</strain>
    </source>
</reference>
<sequence>MFCGAGLTGLIACLTSGGLRVLTVGPTASVAMTAWTYFGRRTRSRAAAQWG</sequence>